<feature type="domain" description="Methyltransferase type 11" evidence="2">
    <location>
        <begin position="73"/>
        <end position="171"/>
    </location>
</feature>
<dbReference type="InterPro" id="IPR050447">
    <property type="entry name" value="Erg6_SMT_methyltransf"/>
</dbReference>
<gene>
    <name evidence="3" type="ORF">NBZ79_15555</name>
</gene>
<reference evidence="3" key="1">
    <citation type="submission" date="2022-06" db="EMBL/GenBank/DDBJ databases">
        <title>Sneathiella actinostolidae sp. nov., isolated from a sea anemonein the Western Pacific Ocean.</title>
        <authorList>
            <person name="Wei M.J."/>
        </authorList>
    </citation>
    <scope>NUCLEOTIDE SEQUENCE</scope>
    <source>
        <strain evidence="3">PHK-P5</strain>
    </source>
</reference>
<name>A0ABY4W054_9PROT</name>
<dbReference type="GO" id="GO:0032259">
    <property type="term" value="P:methylation"/>
    <property type="evidence" value="ECO:0007669"/>
    <property type="project" value="UniProtKB-KW"/>
</dbReference>
<dbReference type="InterPro" id="IPR029063">
    <property type="entry name" value="SAM-dependent_MTases_sf"/>
</dbReference>
<keyword evidence="1" id="KW-0808">Transferase</keyword>
<dbReference type="EMBL" id="CP098747">
    <property type="protein sequence ID" value="USG60582.1"/>
    <property type="molecule type" value="Genomic_DNA"/>
</dbReference>
<dbReference type="Proteomes" id="UP001056291">
    <property type="component" value="Chromosome"/>
</dbReference>
<dbReference type="PANTHER" id="PTHR44068">
    <property type="entry name" value="ZGC:194242"/>
    <property type="match status" value="1"/>
</dbReference>
<protein>
    <submittedName>
        <fullName evidence="3">Methyltransferase domain-containing protein</fullName>
    </submittedName>
</protein>
<organism evidence="3 4">
    <name type="scientific">Sneathiella marina</name>
    <dbReference type="NCBI Taxonomy" id="2950108"/>
    <lineage>
        <taxon>Bacteria</taxon>
        <taxon>Pseudomonadati</taxon>
        <taxon>Pseudomonadota</taxon>
        <taxon>Alphaproteobacteria</taxon>
        <taxon>Sneathiellales</taxon>
        <taxon>Sneathiellaceae</taxon>
        <taxon>Sneathiella</taxon>
    </lineage>
</organism>
<evidence type="ECO:0000256" key="1">
    <source>
        <dbReference type="ARBA" id="ARBA00022679"/>
    </source>
</evidence>
<dbReference type="PANTHER" id="PTHR44068:SF11">
    <property type="entry name" value="GERANYL DIPHOSPHATE 2-C-METHYLTRANSFERASE"/>
    <property type="match status" value="1"/>
</dbReference>
<dbReference type="Pfam" id="PF08241">
    <property type="entry name" value="Methyltransf_11"/>
    <property type="match status" value="1"/>
</dbReference>
<keyword evidence="3" id="KW-0489">Methyltransferase</keyword>
<evidence type="ECO:0000313" key="4">
    <source>
        <dbReference type="Proteomes" id="UP001056291"/>
    </source>
</evidence>
<dbReference type="Gene3D" id="3.40.50.150">
    <property type="entry name" value="Vaccinia Virus protein VP39"/>
    <property type="match status" value="1"/>
</dbReference>
<dbReference type="RefSeq" id="WP_251933463.1">
    <property type="nucleotide sequence ID" value="NZ_CP098747.1"/>
</dbReference>
<evidence type="ECO:0000313" key="3">
    <source>
        <dbReference type="EMBL" id="USG60582.1"/>
    </source>
</evidence>
<proteinExistence type="predicted"/>
<accession>A0ABY4W054</accession>
<dbReference type="CDD" id="cd02440">
    <property type="entry name" value="AdoMet_MTases"/>
    <property type="match status" value="1"/>
</dbReference>
<dbReference type="SUPFAM" id="SSF53335">
    <property type="entry name" value="S-adenosyl-L-methionine-dependent methyltransferases"/>
    <property type="match status" value="1"/>
</dbReference>
<keyword evidence="4" id="KW-1185">Reference proteome</keyword>
<sequence>MTQSPQKDAVIEFYDLHPINEQQILEKLGNDGFDTASVSQDILQNYDQDHYGGVAANDALAALASLDADCHLLDVCCGLGGPSRYFAQNYGCRVTGVDLTESRIEGATRLTAIAGLDKLAQFKCANALDLPFADTTFDVLVSQEAFCHVPEKDRLVGECVRVLKPGGRMAFTDILVTEKTTDATRVRLEKELVFQELNSAESYRRALEREGCTLLEAVNLSDQWRIILVERLDMFRSLKGQTIDRFGEAHFVKWDNAYSFFVGLFETGELAGGRFLARR</sequence>
<evidence type="ECO:0000259" key="2">
    <source>
        <dbReference type="Pfam" id="PF08241"/>
    </source>
</evidence>
<dbReference type="InterPro" id="IPR013216">
    <property type="entry name" value="Methyltransf_11"/>
</dbReference>
<dbReference type="GO" id="GO:0008168">
    <property type="term" value="F:methyltransferase activity"/>
    <property type="evidence" value="ECO:0007669"/>
    <property type="project" value="UniProtKB-KW"/>
</dbReference>